<accession>A0A4S4D6D9</accession>
<dbReference type="AlphaFoldDB" id="A0A4S4D6D9"/>
<proteinExistence type="predicted"/>
<protein>
    <recommendedName>
        <fullName evidence="3">C2 NT-type domain-containing protein</fullName>
    </recommendedName>
</protein>
<sequence length="1175" mass="134294">MGNGSSSSSYDFRVSDYVSQSLLDDMSPSLAVESLELEEEDVELRPRRENVQVGAMEDREEQGQSSFQITLPRNSGRKGCIDDILRRGNVFVFMPNIFFCFHAFSWEPKSKFRDNGYGLVYVQLAQVRGDGLMISLVAADVGKPTVKLEKATIRDGSCYWENPVSETVTFFREPKSGKIREKIYYFVVSTGSSKADLVGDVSIDFASYAESPKLSSVSLPLKNAKSDAVLHVSIQRLQENVYQREDEETETTKNHAVERSLKTQLPVGDTNGSIKNDSSEDGPFNKTISHITEVNGNDHRASSGSDLTISSSESISGLDTPREFRVKNNNVHLNPTSFLSSPKLVLQKSTSNVSTTIHEEQQRSQWEWLGGSAPEASTDDSSTSPDDALLGEKSQEALDNVIEKLKTELSSLSRHAEMLELELQTLRKQIVKEGKKGQDLFKEVVSLKDERNALKEECEKLKAFKSKSKFEGGNPRTLLEELRQEINYEKDLNANLRIQLQKTQESNSELILAVRDLDEMLEQKDREIFKLSNGSRTGENAGESRETNSKSETDDDDEEQKALEGLVKEHSDEKEAHMLEEKITDLYSDLAIYQRDKDELEVQMEHLALDYEILKQENHELLYKLEQSQVQEQLKLQYECSSSFATVNELEIQIENLESELNKQATEFSDSLATITQLETHIKDLEDDLEKQAQGFEADLEILTRAKVEQEQRAIRAEDDLRKMRSKNVNTAERLQEEFRRLSMQMTSTFEANEKMATKALTEAGELRLQKNHLEELLQVAKEELEIVRDHYEAKLHELSSQISIKVTQIEWMESEIEAKSKQLEQGKKNGEETRRVLSHDIIMLRAEIEMLKTENNILSDEREQMKASMKETEMLLQRGNAERSEMESVIALLRKEADKSMEEQNILKSLKDEKESIIRNLKLELESLKSECNELERSLVENEFEKEKLRKEVLQLKGNLKKKEDALNSLEKKLKDNNSRSTVLDGTKTPSRNNKSAAVTRGPKEIANLKDKLKLLEGQIKLKEAALETSTNSFLEKEKDLQNKIEELERRLEELNENSAQYEFQKASIFVAKDSKNITINSIPEEVNITAESNNEISSEKAMEASALNARDERNLDELLNEMALLRERNKSMEDELKEMQERYSEISLKFAEVEGERQQLVMKVRYLKNARKI</sequence>
<feature type="coiled-coil region" evidence="1">
    <location>
        <begin position="1007"/>
        <end position="1066"/>
    </location>
</feature>
<feature type="region of interest" description="Disordered" evidence="2">
    <location>
        <begin position="528"/>
        <end position="560"/>
    </location>
</feature>
<organism evidence="4 5">
    <name type="scientific">Camellia sinensis var. sinensis</name>
    <name type="common">China tea</name>
    <dbReference type="NCBI Taxonomy" id="542762"/>
    <lineage>
        <taxon>Eukaryota</taxon>
        <taxon>Viridiplantae</taxon>
        <taxon>Streptophyta</taxon>
        <taxon>Embryophyta</taxon>
        <taxon>Tracheophyta</taxon>
        <taxon>Spermatophyta</taxon>
        <taxon>Magnoliopsida</taxon>
        <taxon>eudicotyledons</taxon>
        <taxon>Gunneridae</taxon>
        <taxon>Pentapetalae</taxon>
        <taxon>asterids</taxon>
        <taxon>Ericales</taxon>
        <taxon>Theaceae</taxon>
        <taxon>Camellia</taxon>
    </lineage>
</organism>
<gene>
    <name evidence="4" type="ORF">TEA_029169</name>
</gene>
<feature type="domain" description="C2 NT-type" evidence="3">
    <location>
        <begin position="100"/>
        <end position="238"/>
    </location>
</feature>
<dbReference type="Proteomes" id="UP000306102">
    <property type="component" value="Unassembled WGS sequence"/>
</dbReference>
<evidence type="ECO:0000259" key="3">
    <source>
        <dbReference type="PROSITE" id="PS51840"/>
    </source>
</evidence>
<feature type="compositionally biased region" description="Polar residues" evidence="2">
    <location>
        <begin position="980"/>
        <end position="998"/>
    </location>
</feature>
<dbReference type="EMBL" id="SDRB02012529">
    <property type="protein sequence ID" value="THF97483.1"/>
    <property type="molecule type" value="Genomic_DNA"/>
</dbReference>
<evidence type="ECO:0000313" key="4">
    <source>
        <dbReference type="EMBL" id="THF97483.1"/>
    </source>
</evidence>
<dbReference type="STRING" id="542762.A0A4S4D6D9"/>
<feature type="coiled-coil region" evidence="1">
    <location>
        <begin position="395"/>
        <end position="499"/>
    </location>
</feature>
<evidence type="ECO:0000313" key="5">
    <source>
        <dbReference type="Proteomes" id="UP000306102"/>
    </source>
</evidence>
<feature type="coiled-coil region" evidence="1">
    <location>
        <begin position="583"/>
        <end position="727"/>
    </location>
</feature>
<feature type="compositionally biased region" description="Basic and acidic residues" evidence="2">
    <location>
        <begin position="542"/>
        <end position="552"/>
    </location>
</feature>
<feature type="region of interest" description="Disordered" evidence="2">
    <location>
        <begin position="972"/>
        <end position="1004"/>
    </location>
</feature>
<evidence type="ECO:0000256" key="1">
    <source>
        <dbReference type="SAM" id="Coils"/>
    </source>
</evidence>
<evidence type="ECO:0000256" key="2">
    <source>
        <dbReference type="SAM" id="MobiDB-lite"/>
    </source>
</evidence>
<dbReference type="PANTHER" id="PTHR34452:SF7">
    <property type="entry name" value="MYOSIN HEAVY CHAIN-RELATED PROTEIN"/>
    <property type="match status" value="1"/>
</dbReference>
<comment type="caution">
    <text evidence="4">The sequence shown here is derived from an EMBL/GenBank/DDBJ whole genome shotgun (WGS) entry which is preliminary data.</text>
</comment>
<feature type="coiled-coil region" evidence="1">
    <location>
        <begin position="1103"/>
        <end position="1158"/>
    </location>
</feature>
<dbReference type="Pfam" id="PF10358">
    <property type="entry name" value="NT-C2"/>
    <property type="match status" value="1"/>
</dbReference>
<dbReference type="PANTHER" id="PTHR34452">
    <property type="entry name" value="MYOSIN HEAVY CHAIN-RELATED PROTEIN"/>
    <property type="match status" value="1"/>
</dbReference>
<feature type="compositionally biased region" description="Low complexity" evidence="2">
    <location>
        <begin position="302"/>
        <end position="319"/>
    </location>
</feature>
<dbReference type="InterPro" id="IPR019448">
    <property type="entry name" value="NT-C2"/>
</dbReference>
<reference evidence="4 5" key="1">
    <citation type="journal article" date="2018" name="Proc. Natl. Acad. Sci. U.S.A.">
        <title>Draft genome sequence of Camellia sinensis var. sinensis provides insights into the evolution of the tea genome and tea quality.</title>
        <authorList>
            <person name="Wei C."/>
            <person name="Yang H."/>
            <person name="Wang S."/>
            <person name="Zhao J."/>
            <person name="Liu C."/>
            <person name="Gao L."/>
            <person name="Xia E."/>
            <person name="Lu Y."/>
            <person name="Tai Y."/>
            <person name="She G."/>
            <person name="Sun J."/>
            <person name="Cao H."/>
            <person name="Tong W."/>
            <person name="Gao Q."/>
            <person name="Li Y."/>
            <person name="Deng W."/>
            <person name="Jiang X."/>
            <person name="Wang W."/>
            <person name="Chen Q."/>
            <person name="Zhang S."/>
            <person name="Li H."/>
            <person name="Wu J."/>
            <person name="Wang P."/>
            <person name="Li P."/>
            <person name="Shi C."/>
            <person name="Zheng F."/>
            <person name="Jian J."/>
            <person name="Huang B."/>
            <person name="Shan D."/>
            <person name="Shi M."/>
            <person name="Fang C."/>
            <person name="Yue Y."/>
            <person name="Li F."/>
            <person name="Li D."/>
            <person name="Wei S."/>
            <person name="Han B."/>
            <person name="Jiang C."/>
            <person name="Yin Y."/>
            <person name="Xia T."/>
            <person name="Zhang Z."/>
            <person name="Bennetzen J.L."/>
            <person name="Zhao S."/>
            <person name="Wan X."/>
        </authorList>
    </citation>
    <scope>NUCLEOTIDE SEQUENCE [LARGE SCALE GENOMIC DNA]</scope>
    <source>
        <strain evidence="5">cv. Shuchazao</strain>
        <tissue evidence="4">Leaf</tissue>
    </source>
</reference>
<dbReference type="PROSITE" id="PS51840">
    <property type="entry name" value="C2_NT"/>
    <property type="match status" value="1"/>
</dbReference>
<keyword evidence="1" id="KW-0175">Coiled coil</keyword>
<feature type="region of interest" description="Disordered" evidence="2">
    <location>
        <begin position="243"/>
        <end position="321"/>
    </location>
</feature>
<keyword evidence="5" id="KW-1185">Reference proteome</keyword>
<name>A0A4S4D6D9_CAMSN</name>
<feature type="compositionally biased region" description="Polar residues" evidence="2">
    <location>
        <begin position="286"/>
        <end position="295"/>
    </location>
</feature>
<feature type="compositionally biased region" description="Basic and acidic residues" evidence="2">
    <location>
        <begin position="250"/>
        <end position="261"/>
    </location>
</feature>